<dbReference type="RefSeq" id="WP_119172321.1">
    <property type="nucleotide sequence ID" value="NZ_UGYT01000001.1"/>
</dbReference>
<reference evidence="1 2" key="1">
    <citation type="submission" date="2018-06" db="EMBL/GenBank/DDBJ databases">
        <authorList>
            <consortium name="Pathogen Informatics"/>
            <person name="Doyle S."/>
        </authorList>
    </citation>
    <scope>NUCLEOTIDE SEQUENCE [LARGE SCALE GENOMIC DNA]</scope>
    <source>
        <strain evidence="1 2">NCTC9783</strain>
    </source>
</reference>
<proteinExistence type="predicted"/>
<accession>A0A379ZYT5</accession>
<dbReference type="EMBL" id="UGYT01000001">
    <property type="protein sequence ID" value="SUI71091.1"/>
    <property type="molecule type" value="Genomic_DNA"/>
</dbReference>
<name>A0A379ZYT5_SHIFL</name>
<organism evidence="1 2">
    <name type="scientific">Shigella flexneri</name>
    <dbReference type="NCBI Taxonomy" id="623"/>
    <lineage>
        <taxon>Bacteria</taxon>
        <taxon>Pseudomonadati</taxon>
        <taxon>Pseudomonadota</taxon>
        <taxon>Gammaproteobacteria</taxon>
        <taxon>Enterobacterales</taxon>
        <taxon>Enterobacteriaceae</taxon>
        <taxon>Shigella</taxon>
    </lineage>
</organism>
<dbReference type="AlphaFoldDB" id="A0A379ZYT5"/>
<protein>
    <submittedName>
        <fullName evidence="1">Uncharacterized protein</fullName>
    </submittedName>
</protein>
<evidence type="ECO:0000313" key="1">
    <source>
        <dbReference type="EMBL" id="SUI71091.1"/>
    </source>
</evidence>
<dbReference type="Proteomes" id="UP000254880">
    <property type="component" value="Unassembled WGS sequence"/>
</dbReference>
<gene>
    <name evidence="1" type="ORF">NCTC9783_02068</name>
</gene>
<sequence length="120" mass="13708">MSKRIYDDPKYRAEMRAQLVVSGYTPEQADATLTELMGERPFDEAEYEYWLKQFRLEILENTTLPSLIRIIKSVIDNACYNGDCLAAAIATHALVNLLEVTGAVFLNPEKVLRDENTDDY</sequence>
<evidence type="ECO:0000313" key="2">
    <source>
        <dbReference type="Proteomes" id="UP000254880"/>
    </source>
</evidence>